<dbReference type="PANTHER" id="PTHR43649">
    <property type="entry name" value="ARABINOSE-BINDING PROTEIN-RELATED"/>
    <property type="match status" value="1"/>
</dbReference>
<dbReference type="RefSeq" id="WP_024842992.1">
    <property type="nucleotide sequence ID" value="NZ_CP038203.1"/>
</dbReference>
<keyword evidence="3" id="KW-0813">Transport</keyword>
<sequence length="419" mass="45684">MTKTIRLALLASTLLGSAAWAQDVTLTIESWRNDDLAIWQEKIIPAFEAANPGIKINFAPSAPPEYNAVLNSKLDAGSAGDLITCRPFDASLELFKKGKLADLSDLAAMANFSDVAKSAWQTDDGAQTFCVPMASVIHGFIYNKTAFEELGLVPPKTEAEFFALLDKIKEDGSYIPMAMGTADQWEAATMGYQNIGPNYWQGEEGRKALIEGTQKLTDEPWVAPFRQLAKWKDYLGDGFEAQTYPDSQNLFTLGRAAIYPAGSWEIGVFGPQIGGAFEMGAFPPPVPAEGDTCHISDHTDIALGMNAATKHPEEARKFLEWVGSSEFASLYANALPGFFSLNSAPVEMEDPLAKEFVGWRESCEPTIRSTYQILSRGTPNLENETWTASANVITGAETPEAAAERQQQGLAAWYAPQQK</sequence>
<feature type="chain" id="PRO_5044559480" description="Probable sugar-binding periplasmic protein" evidence="7">
    <location>
        <begin position="22"/>
        <end position="419"/>
    </location>
</feature>
<organism evidence="9 13">
    <name type="scientific">Paracoccus pantotrophus</name>
    <name type="common">Thiosphaera pantotropha</name>
    <dbReference type="NCBI Taxonomy" id="82367"/>
    <lineage>
        <taxon>Bacteria</taxon>
        <taxon>Pseudomonadati</taxon>
        <taxon>Pseudomonadota</taxon>
        <taxon>Alphaproteobacteria</taxon>
        <taxon>Rhodobacterales</taxon>
        <taxon>Paracoccaceae</taxon>
        <taxon>Paracoccus</taxon>
    </lineage>
</organism>
<reference evidence="9 13" key="3">
    <citation type="submission" date="2020-07" db="EMBL/GenBank/DDBJ databases">
        <title>The complete genome of Paracoccus pantotrophus ACCC 10489.</title>
        <authorList>
            <person name="Si Y."/>
        </authorList>
    </citation>
    <scope>NUCLEOTIDE SEQUENCE [LARGE SCALE GENOMIC DNA]</scope>
    <source>
        <strain evidence="9 13">ACCC10489</strain>
    </source>
</reference>
<dbReference type="InterPro" id="IPR006059">
    <property type="entry name" value="SBP"/>
</dbReference>
<evidence type="ECO:0000256" key="3">
    <source>
        <dbReference type="ARBA" id="ARBA00022448"/>
    </source>
</evidence>
<protein>
    <recommendedName>
        <fullName evidence="6">Probable sugar-binding periplasmic protein</fullName>
    </recommendedName>
</protein>
<keyword evidence="11" id="KW-1185">Reference proteome</keyword>
<evidence type="ECO:0000256" key="5">
    <source>
        <dbReference type="ARBA" id="ARBA00049629"/>
    </source>
</evidence>
<comment type="function">
    <text evidence="5">Part of a binding-protein-dependent transport system for a sugar.</text>
</comment>
<evidence type="ECO:0000256" key="2">
    <source>
        <dbReference type="ARBA" id="ARBA00008520"/>
    </source>
</evidence>
<evidence type="ECO:0000256" key="4">
    <source>
        <dbReference type="ARBA" id="ARBA00022729"/>
    </source>
</evidence>
<dbReference type="GO" id="GO:0055085">
    <property type="term" value="P:transmembrane transport"/>
    <property type="evidence" value="ECO:0007669"/>
    <property type="project" value="InterPro"/>
</dbReference>
<reference evidence="10 11" key="1">
    <citation type="submission" date="2018-10" db="EMBL/GenBank/DDBJ databases">
        <title>Genomic Encyclopedia of Archaeal and Bacterial Type Strains, Phase II (KMG-II): from individual species to whole genera.</title>
        <authorList>
            <person name="Goeker M."/>
        </authorList>
    </citation>
    <scope>NUCLEOTIDE SEQUENCE [LARGE SCALE GENOMIC DNA]</scope>
    <source>
        <strain evidence="11">ATCC 35512 / DSM 2944 / CIP 106514 / LMD 82.5 / NBRC 102493 / NCCB 82005 / GB17</strain>
        <strain evidence="10">DSM 2944</strain>
    </source>
</reference>
<dbReference type="GeneID" id="51371277"/>
<evidence type="ECO:0000313" key="10">
    <source>
        <dbReference type="EMBL" id="RKS52697.1"/>
    </source>
</evidence>
<dbReference type="Proteomes" id="UP000326453">
    <property type="component" value="Chromosome 1"/>
</dbReference>
<dbReference type="InterPro" id="IPR006061">
    <property type="entry name" value="SBP_1_CS"/>
</dbReference>
<accession>A0A1I5E715</accession>
<dbReference type="Proteomes" id="UP000509322">
    <property type="component" value="Chromosome 2"/>
</dbReference>
<dbReference type="AlphaFoldDB" id="A0A1I5E715"/>
<name>A0A1I5E715_PARPN</name>
<evidence type="ECO:0000313" key="11">
    <source>
        <dbReference type="Proteomes" id="UP000273626"/>
    </source>
</evidence>
<dbReference type="InterPro" id="IPR050490">
    <property type="entry name" value="Bact_solute-bd_prot1"/>
</dbReference>
<dbReference type="GO" id="GO:0042597">
    <property type="term" value="C:periplasmic space"/>
    <property type="evidence" value="ECO:0007669"/>
    <property type="project" value="UniProtKB-SubCell"/>
</dbReference>
<evidence type="ECO:0000313" key="9">
    <source>
        <dbReference type="EMBL" id="QLH14462.1"/>
    </source>
</evidence>
<dbReference type="PANTHER" id="PTHR43649:SF28">
    <property type="entry name" value="BINDING PROTEIN COMPONENT OF ABC SUGAR TRANSPORTER-RELATED"/>
    <property type="match status" value="1"/>
</dbReference>
<evidence type="ECO:0000256" key="1">
    <source>
        <dbReference type="ARBA" id="ARBA00004418"/>
    </source>
</evidence>
<evidence type="ECO:0000256" key="7">
    <source>
        <dbReference type="SAM" id="SignalP"/>
    </source>
</evidence>
<reference evidence="8 12" key="2">
    <citation type="submission" date="2019-01" db="EMBL/GenBank/DDBJ databases">
        <title>Complete Genome Sequence and Annotation of the Paracoccus pantotrophus type strain DSM 2944.</title>
        <authorList>
            <person name="Bockwoldt J.A."/>
            <person name="Zimmermann M."/>
            <person name="Tiso T."/>
            <person name="Blank L.M."/>
        </authorList>
    </citation>
    <scope>NUCLEOTIDE SEQUENCE [LARGE SCALE GENOMIC DNA]</scope>
    <source>
        <strain evidence="8 12">DSM 2944</strain>
    </source>
</reference>
<dbReference type="Pfam" id="PF01547">
    <property type="entry name" value="SBP_bac_1"/>
    <property type="match status" value="1"/>
</dbReference>
<evidence type="ECO:0000313" key="13">
    <source>
        <dbReference type="Proteomes" id="UP000509322"/>
    </source>
</evidence>
<evidence type="ECO:0000256" key="6">
    <source>
        <dbReference type="ARBA" id="ARBA00049753"/>
    </source>
</evidence>
<comment type="subcellular location">
    <subcellularLocation>
        <location evidence="1">Periplasm</location>
    </subcellularLocation>
</comment>
<evidence type="ECO:0000313" key="8">
    <source>
        <dbReference type="EMBL" id="QFG36896.1"/>
    </source>
</evidence>
<dbReference type="Gene3D" id="3.40.190.10">
    <property type="entry name" value="Periplasmic binding protein-like II"/>
    <property type="match status" value="2"/>
</dbReference>
<gene>
    <name evidence="10" type="ORF">BDE18_2029</name>
    <name evidence="8" type="ORF">ESD82_11905</name>
    <name evidence="9" type="ORF">HYQ43_09065</name>
</gene>
<dbReference type="KEGG" id="ppan:ESD82_11905"/>
<dbReference type="OrthoDB" id="5897001at2"/>
<dbReference type="PROSITE" id="PS01037">
    <property type="entry name" value="SBP_BACTERIAL_1"/>
    <property type="match status" value="1"/>
</dbReference>
<dbReference type="EMBL" id="RBLI01000001">
    <property type="protein sequence ID" value="RKS52697.1"/>
    <property type="molecule type" value="Genomic_DNA"/>
</dbReference>
<proteinExistence type="inferred from homology"/>
<comment type="similarity">
    <text evidence="2">Belongs to the bacterial solute-binding protein 1 family.</text>
</comment>
<dbReference type="EMBL" id="CP058690">
    <property type="protein sequence ID" value="QLH14462.1"/>
    <property type="molecule type" value="Genomic_DNA"/>
</dbReference>
<keyword evidence="4 7" id="KW-0732">Signal</keyword>
<dbReference type="EMBL" id="CP044426">
    <property type="protein sequence ID" value="QFG36896.1"/>
    <property type="molecule type" value="Genomic_DNA"/>
</dbReference>
<dbReference type="SUPFAM" id="SSF53850">
    <property type="entry name" value="Periplasmic binding protein-like II"/>
    <property type="match status" value="1"/>
</dbReference>
<feature type="signal peptide" evidence="7">
    <location>
        <begin position="1"/>
        <end position="21"/>
    </location>
</feature>
<dbReference type="Proteomes" id="UP000273626">
    <property type="component" value="Unassembled WGS sequence"/>
</dbReference>
<evidence type="ECO:0000313" key="12">
    <source>
        <dbReference type="Proteomes" id="UP000326453"/>
    </source>
</evidence>